<organism evidence="5 6">
    <name type="scientific">Coniosporium apollinis (strain CBS 100218)</name>
    <name type="common">Rock-inhabiting black yeast</name>
    <dbReference type="NCBI Taxonomy" id="1168221"/>
    <lineage>
        <taxon>Eukaryota</taxon>
        <taxon>Fungi</taxon>
        <taxon>Dikarya</taxon>
        <taxon>Ascomycota</taxon>
        <taxon>Pezizomycotina</taxon>
        <taxon>Dothideomycetes</taxon>
        <taxon>Dothideomycetes incertae sedis</taxon>
        <taxon>Coniosporium</taxon>
    </lineage>
</organism>
<dbReference type="SMART" id="SM01408">
    <property type="entry name" value="ING"/>
    <property type="match status" value="1"/>
</dbReference>
<feature type="compositionally biased region" description="Basic and acidic residues" evidence="3">
    <location>
        <begin position="295"/>
        <end position="306"/>
    </location>
</feature>
<feature type="region of interest" description="Disordered" evidence="3">
    <location>
        <begin position="666"/>
        <end position="722"/>
    </location>
</feature>
<feature type="compositionally biased region" description="Low complexity" evidence="3">
    <location>
        <begin position="447"/>
        <end position="468"/>
    </location>
</feature>
<evidence type="ECO:0000313" key="6">
    <source>
        <dbReference type="Proteomes" id="UP000016924"/>
    </source>
</evidence>
<feature type="compositionally biased region" description="Basic and acidic residues" evidence="3">
    <location>
        <begin position="606"/>
        <end position="618"/>
    </location>
</feature>
<dbReference type="AlphaFoldDB" id="R7Z4F7"/>
<evidence type="ECO:0000313" key="5">
    <source>
        <dbReference type="EMBL" id="EON69055.1"/>
    </source>
</evidence>
<gene>
    <name evidence="5" type="ORF">W97_08368</name>
</gene>
<dbReference type="GO" id="GO:0033698">
    <property type="term" value="C:Rpd3L complex"/>
    <property type="evidence" value="ECO:0007669"/>
    <property type="project" value="TreeGrafter"/>
</dbReference>
<feature type="compositionally biased region" description="Low complexity" evidence="3">
    <location>
        <begin position="550"/>
        <end position="580"/>
    </location>
</feature>
<feature type="region of interest" description="Disordered" evidence="3">
    <location>
        <begin position="510"/>
        <end position="629"/>
    </location>
</feature>
<feature type="site" description="Histone H3K4me3 binding" evidence="2">
    <location>
        <position position="727"/>
    </location>
</feature>
<feature type="region of interest" description="Disordered" evidence="3">
    <location>
        <begin position="272"/>
        <end position="415"/>
    </location>
</feature>
<dbReference type="SUPFAM" id="SSF57903">
    <property type="entry name" value="FYVE/PHD zinc finger"/>
    <property type="match status" value="1"/>
</dbReference>
<feature type="compositionally biased region" description="Polar residues" evidence="3">
    <location>
        <begin position="517"/>
        <end position="532"/>
    </location>
</feature>
<dbReference type="Gene3D" id="3.30.40.10">
    <property type="entry name" value="Zinc/RING finger domain, C3HC4 (zinc finger)"/>
    <property type="match status" value="1"/>
</dbReference>
<dbReference type="InterPro" id="IPR028651">
    <property type="entry name" value="ING_fam"/>
</dbReference>
<evidence type="ECO:0000259" key="4">
    <source>
        <dbReference type="SMART" id="SM01408"/>
    </source>
</evidence>
<dbReference type="Proteomes" id="UP000016924">
    <property type="component" value="Unassembled WGS sequence"/>
</dbReference>
<keyword evidence="6" id="KW-1185">Reference proteome</keyword>
<dbReference type="OMA" id="WAYSNRN"/>
<feature type="region of interest" description="Disordered" evidence="3">
    <location>
        <begin position="1"/>
        <end position="52"/>
    </location>
</feature>
<accession>R7Z4F7</accession>
<dbReference type="GO" id="GO:0070210">
    <property type="term" value="C:Rpd3L-Expanded complex"/>
    <property type="evidence" value="ECO:0007669"/>
    <property type="project" value="TreeGrafter"/>
</dbReference>
<reference evidence="6" key="1">
    <citation type="submission" date="2012-06" db="EMBL/GenBank/DDBJ databases">
        <title>The genome sequence of Coniosporium apollinis CBS 100218.</title>
        <authorList>
            <consortium name="The Broad Institute Genome Sequencing Platform"/>
            <person name="Cuomo C."/>
            <person name="Gorbushina A."/>
            <person name="Noack S."/>
            <person name="Walker B."/>
            <person name="Young S.K."/>
            <person name="Zeng Q."/>
            <person name="Gargeya S."/>
            <person name="Fitzgerald M."/>
            <person name="Haas B."/>
            <person name="Abouelleil A."/>
            <person name="Alvarado L."/>
            <person name="Arachchi H.M."/>
            <person name="Berlin A.M."/>
            <person name="Chapman S.B."/>
            <person name="Goldberg J."/>
            <person name="Griggs A."/>
            <person name="Gujja S."/>
            <person name="Hansen M."/>
            <person name="Howarth C."/>
            <person name="Imamovic A."/>
            <person name="Larimer J."/>
            <person name="McCowan C."/>
            <person name="Montmayeur A."/>
            <person name="Murphy C."/>
            <person name="Neiman D."/>
            <person name="Pearson M."/>
            <person name="Priest M."/>
            <person name="Roberts A."/>
            <person name="Saif S."/>
            <person name="Shea T."/>
            <person name="Sisk P."/>
            <person name="Sykes S."/>
            <person name="Wortman J."/>
            <person name="Nusbaum C."/>
            <person name="Birren B."/>
        </authorList>
    </citation>
    <scope>NUCLEOTIDE SEQUENCE [LARGE SCALE GENOMIC DNA]</scope>
    <source>
        <strain evidence="6">CBS 100218</strain>
    </source>
</reference>
<dbReference type="EMBL" id="JH767605">
    <property type="protein sequence ID" value="EON69055.1"/>
    <property type="molecule type" value="Genomic_DNA"/>
</dbReference>
<dbReference type="InterPro" id="IPR011011">
    <property type="entry name" value="Znf_FYVE_PHD"/>
</dbReference>
<proteinExistence type="predicted"/>
<dbReference type="PANTHER" id="PTHR10333:SF42">
    <property type="entry name" value="INHIBITOR OF GROWTH PROTEIN 5"/>
    <property type="match status" value="1"/>
</dbReference>
<feature type="domain" description="Inhibitor of growth protein N-terminal histone-binding" evidence="4">
    <location>
        <begin position="58"/>
        <end position="218"/>
    </location>
</feature>
<dbReference type="InterPro" id="IPR013083">
    <property type="entry name" value="Znf_RING/FYVE/PHD"/>
</dbReference>
<protein>
    <recommendedName>
        <fullName evidence="4">Inhibitor of growth protein N-terminal histone-binding domain-containing protein</fullName>
    </recommendedName>
</protein>
<dbReference type="CDD" id="cd15505">
    <property type="entry name" value="PHD_ING"/>
    <property type="match status" value="1"/>
</dbReference>
<feature type="compositionally biased region" description="Low complexity" evidence="3">
    <location>
        <begin position="357"/>
        <end position="369"/>
    </location>
</feature>
<feature type="compositionally biased region" description="Acidic residues" evidence="3">
    <location>
        <begin position="704"/>
        <end position="722"/>
    </location>
</feature>
<keyword evidence="1" id="KW-0156">Chromatin regulator</keyword>
<evidence type="ECO:0000256" key="1">
    <source>
        <dbReference type="ARBA" id="ARBA00022853"/>
    </source>
</evidence>
<dbReference type="eggNOG" id="KOG1973">
    <property type="taxonomic scope" value="Eukaryota"/>
</dbReference>
<evidence type="ECO:0000256" key="3">
    <source>
        <dbReference type="SAM" id="MobiDB-lite"/>
    </source>
</evidence>
<sequence length="774" mass="81946">MTATAPPGANRRQSARQARTSSTRPTNYYARPFGPRGSLQRAPDSRAHNDNAPGFFPALTHFTDAVDALPKEVMRHISMLKEVEAKLAAPNEELKTLCETVERQTPVPRFSVEEYTQSLPNTANNSVSGSVDGGAMQSSTMLYYEKAAEVLNDPAQASQLTQEQLDVHRNILNFVNLQATMARSFVIQALEEKNSVLLTANKTLEKQLARMESSYPYIATEISEEARFGSMTHWAYADKEEKRKTAATSERTRRDVAAANNLAAAAAAVHEGDMAASRSEARREAMMANKRSRQQHVDSDFDDTRPATKKAPAVHRGRKEATDPKVFGLGITNGVNQANKRRKTEKAAAPAMERSISGALKSAAAGGASPRETPGADSVRKRARAAPAPAPGRKRSGLPTAQSPPPASSPLTAAFPAPRDTISAAQRPQSSRIRQNSAANSIHSIAAAETNTTTNNNSRARPSSAASNKPFNGARTLPQDLDPAANRPLPESLAHITTAQDALAADFAARSVPPPSNSTDNHNPNSSTQQNPHLKHEDTDLAPSAPATAPTIESPSEPSSTSMLGATAPAAPPMTTRASAGRASKTATPLTASFPDVPIVRQRSTRNRDRDRPGRDASSESTSNVALEAGNVATTATLLSSTGKRSHKKGAGIAATAAAAASATTTAAMATRKHGNSGGNSRGNSRHASSEDDAQAAALSSADAEAEAEAEAADEDEVDEDGNEPRYCYCNGVSYGDMVACDNEECEREWFHLACVGMTRAPGRNSESLLSGSC</sequence>
<dbReference type="GO" id="GO:0006355">
    <property type="term" value="P:regulation of DNA-templated transcription"/>
    <property type="evidence" value="ECO:0007669"/>
    <property type="project" value="TreeGrafter"/>
</dbReference>
<name>R7Z4F7_CONA1</name>
<feature type="site" description="Histone H3K4me3 binding" evidence="2">
    <location>
        <position position="750"/>
    </location>
</feature>
<dbReference type="GO" id="GO:0006325">
    <property type="term" value="P:chromatin organization"/>
    <property type="evidence" value="ECO:0007669"/>
    <property type="project" value="UniProtKB-KW"/>
</dbReference>
<feature type="site" description="Histone H3K4me3 binding" evidence="2">
    <location>
        <position position="738"/>
    </location>
</feature>
<dbReference type="HOGENOM" id="CLU_006204_0_1_1"/>
<dbReference type="RefSeq" id="XP_007784372.1">
    <property type="nucleotide sequence ID" value="XM_007786182.1"/>
</dbReference>
<feature type="region of interest" description="Disordered" evidence="3">
    <location>
        <begin position="447"/>
        <end position="488"/>
    </location>
</feature>
<dbReference type="PANTHER" id="PTHR10333">
    <property type="entry name" value="INHIBITOR OF GROWTH PROTEIN"/>
    <property type="match status" value="1"/>
</dbReference>
<evidence type="ECO:0000256" key="2">
    <source>
        <dbReference type="PIRSR" id="PIRSR628651-50"/>
    </source>
</evidence>
<feature type="compositionally biased region" description="Low complexity" evidence="3">
    <location>
        <begin position="11"/>
        <end position="24"/>
    </location>
</feature>
<dbReference type="InterPro" id="IPR024610">
    <property type="entry name" value="ING_N_histone-binding"/>
</dbReference>
<feature type="site" description="Histone H3K4me3 binding" evidence="2">
    <location>
        <position position="742"/>
    </location>
</feature>
<dbReference type="STRING" id="1168221.R7Z4F7"/>
<dbReference type="GeneID" id="19905679"/>
<dbReference type="OrthoDB" id="5411773at2759"/>